<dbReference type="EMBL" id="JANPWB010000006">
    <property type="protein sequence ID" value="KAJ1176797.1"/>
    <property type="molecule type" value="Genomic_DNA"/>
</dbReference>
<keyword evidence="2" id="KW-1185">Reference proteome</keyword>
<sequence length="99" mass="11379">MPDTWNMAKHALGNPKFETEFNAGRSVTKVRDKTGKVLPYLDEEPEQSYVRWVASIRVTRAGACCSFKVPMFGNKQWTKRFTESVCECSLISEEMRRPS</sequence>
<evidence type="ECO:0000313" key="1">
    <source>
        <dbReference type="EMBL" id="KAJ1176797.1"/>
    </source>
</evidence>
<dbReference type="Proteomes" id="UP001066276">
    <property type="component" value="Chromosome 3_2"/>
</dbReference>
<reference evidence="1" key="1">
    <citation type="journal article" date="2022" name="bioRxiv">
        <title>Sequencing and chromosome-scale assembly of the giantPleurodeles waltlgenome.</title>
        <authorList>
            <person name="Brown T."/>
            <person name="Elewa A."/>
            <person name="Iarovenko S."/>
            <person name="Subramanian E."/>
            <person name="Araus A.J."/>
            <person name="Petzold A."/>
            <person name="Susuki M."/>
            <person name="Suzuki K.-i.T."/>
            <person name="Hayashi T."/>
            <person name="Toyoda A."/>
            <person name="Oliveira C."/>
            <person name="Osipova E."/>
            <person name="Leigh N.D."/>
            <person name="Simon A."/>
            <person name="Yun M.H."/>
        </authorList>
    </citation>
    <scope>NUCLEOTIDE SEQUENCE</scope>
    <source>
        <strain evidence="1">20211129_DDA</strain>
        <tissue evidence="1">Liver</tissue>
    </source>
</reference>
<organism evidence="1 2">
    <name type="scientific">Pleurodeles waltl</name>
    <name type="common">Iberian ribbed newt</name>
    <dbReference type="NCBI Taxonomy" id="8319"/>
    <lineage>
        <taxon>Eukaryota</taxon>
        <taxon>Metazoa</taxon>
        <taxon>Chordata</taxon>
        <taxon>Craniata</taxon>
        <taxon>Vertebrata</taxon>
        <taxon>Euteleostomi</taxon>
        <taxon>Amphibia</taxon>
        <taxon>Batrachia</taxon>
        <taxon>Caudata</taxon>
        <taxon>Salamandroidea</taxon>
        <taxon>Salamandridae</taxon>
        <taxon>Pleurodelinae</taxon>
        <taxon>Pleurodeles</taxon>
    </lineage>
</organism>
<protein>
    <submittedName>
        <fullName evidence="1">Uncharacterized protein</fullName>
    </submittedName>
</protein>
<accession>A0AAV7TJK0</accession>
<proteinExistence type="predicted"/>
<gene>
    <name evidence="1" type="ORF">NDU88_002064</name>
</gene>
<comment type="caution">
    <text evidence="1">The sequence shown here is derived from an EMBL/GenBank/DDBJ whole genome shotgun (WGS) entry which is preliminary data.</text>
</comment>
<evidence type="ECO:0000313" key="2">
    <source>
        <dbReference type="Proteomes" id="UP001066276"/>
    </source>
</evidence>
<name>A0AAV7TJK0_PLEWA</name>
<dbReference type="AlphaFoldDB" id="A0AAV7TJK0"/>